<name>A0ABM6F4T2_9BURK</name>
<gene>
    <name evidence="1" type="ORF">BKK80_12050</name>
</gene>
<evidence type="ECO:0000313" key="2">
    <source>
        <dbReference type="Proteomes" id="UP000177515"/>
    </source>
</evidence>
<keyword evidence="2" id="KW-1185">Reference proteome</keyword>
<dbReference type="Proteomes" id="UP000177515">
    <property type="component" value="Chromosome 1"/>
</dbReference>
<dbReference type="EMBL" id="CP017754">
    <property type="protein sequence ID" value="AOZ06469.1"/>
    <property type="molecule type" value="Genomic_DNA"/>
</dbReference>
<evidence type="ECO:0000313" key="1">
    <source>
        <dbReference type="EMBL" id="AOZ06469.1"/>
    </source>
</evidence>
<protein>
    <recommendedName>
        <fullName evidence="3">DUF3304 domain-containing protein</fullName>
    </recommendedName>
</protein>
<organism evidence="1 2">
    <name type="scientific">Cupriavidus malaysiensis</name>
    <dbReference type="NCBI Taxonomy" id="367825"/>
    <lineage>
        <taxon>Bacteria</taxon>
        <taxon>Pseudomonadati</taxon>
        <taxon>Pseudomonadota</taxon>
        <taxon>Betaproteobacteria</taxon>
        <taxon>Burkholderiales</taxon>
        <taxon>Burkholderiaceae</taxon>
        <taxon>Cupriavidus</taxon>
    </lineage>
</organism>
<reference evidence="1 2" key="1">
    <citation type="submission" date="2016-10" db="EMBL/GenBank/DDBJ databases">
        <title>Complete genome sequences of three Cupriavidus strains isolated from various Malaysian environments.</title>
        <authorList>
            <person name="Abdullah A.A.-A."/>
            <person name="Shafie N.A.H."/>
            <person name="Lau N.S."/>
        </authorList>
    </citation>
    <scope>NUCLEOTIDE SEQUENCE [LARGE SCALE GENOMIC DNA]</scope>
    <source>
        <strain evidence="1 2">USMAA1020</strain>
    </source>
</reference>
<accession>A0ABM6F4T2</accession>
<sequence>MKMLAYVLVPILLLWYGGGMYYRSTAHECEREAEGDYIGEHCYMAFRDSSLFRLYDAKTGEKIAERMFMEIAEPRIAWGDDIVYYSPGEDKDYVPLPPTWIDRLRAKLP</sequence>
<proteinExistence type="predicted"/>
<evidence type="ECO:0008006" key="3">
    <source>
        <dbReference type="Google" id="ProtNLM"/>
    </source>
</evidence>